<keyword evidence="5 9" id="KW-0653">Protein transport</keyword>
<comment type="function">
    <text evidence="6">Component of the ESCRT-I complex, a regulator of vesicular trafficking process.</text>
</comment>
<dbReference type="Gene3D" id="1.20.120.1130">
    <property type="match status" value="1"/>
</dbReference>
<dbReference type="Pfam" id="PF03997">
    <property type="entry name" value="VPS28"/>
    <property type="match status" value="1"/>
</dbReference>
<dbReference type="Gene3D" id="1.20.1440.200">
    <property type="match status" value="1"/>
</dbReference>
<sequence>MHKGGEIFSHKAKKPNHVRRLSFGQTSLTSDVVNQFQDSALLIDKNLTDIPCTKRGEFASIQDETCIDYTLPTKGKSYWSPVLGTSVSSRTVSTRTSPILGSRKRMKLVNTNRKENIRRNLFEPLSNTVPLNTSPILVGNSHKRNRRKKSQRKVLDHIENIQIESNARSPVICTKVYNIPKEVVSPILGSRSYCYKRKQRKPKKEHDKVTDNCVSSNVNTTDTYSLVDKDSLKEESKWEMLCSQKLCASMIELENCFKDDNLNVLLCKDSNISEDSVVSDSSTIKTKLNIEDSPKDGEDILKIETESSSEDYDGRKDGAYISNDSDKDSSVCDYIEDTDTQHVGSFCKVASLHSQTSDTDSDDTFYSKAELCPDPLSNVRCSSQNISQTLTQVTDTKSASKTEIIINTKTSPYETHTDSSTLKLTILDSGKKRRKPKRGSLMEKLQSMINRQISFVRIWRHRLKQGMKQNLSIPCVTVSVQTCITRFNRQFLKGIVIEDPFNLLSNGERSNSVKFINIMTIPDVVGIKMSVAQDRPELYEEVKLYKNAREREKHDNQADLYAVVNTLQHLEKAYIRDCVTPKEYTAACSKLLVQYRAAFKQVQSDQFPTIDAFARAFRLDCPAALERIKEDRPITIKDDKGNTSKCIADIVSLFITLMDKLRLEIKAMDQLHPDLRDLVDTMNRLSILPSDFDGKEKVAEWLQTLSNMSASDELSDTQVRQLIFDLETSYNAFNKILHNSS</sequence>
<dbReference type="InterPro" id="IPR037202">
    <property type="entry name" value="ESCRT_assembly_dom"/>
</dbReference>
<feature type="domain" description="VPS28 N-terminal" evidence="11">
    <location>
        <begin position="531"/>
        <end position="638"/>
    </location>
</feature>
<proteinExistence type="inferred from homology"/>
<evidence type="ECO:0000256" key="7">
    <source>
        <dbReference type="ARBA" id="ARBA00066174"/>
    </source>
</evidence>
<accession>A0A9B0BEL6</accession>
<evidence type="ECO:0000313" key="12">
    <source>
        <dbReference type="Proteomes" id="UP000835206"/>
    </source>
</evidence>
<keyword evidence="12" id="KW-1185">Reference proteome</keyword>
<dbReference type="FunFam" id="1.20.120.1130:FF:000001">
    <property type="entry name" value="Vacuolar protein sorting-associated protein 28 homolog"/>
    <property type="match status" value="1"/>
</dbReference>
<dbReference type="GO" id="GO:0044877">
    <property type="term" value="F:protein-containing complex binding"/>
    <property type="evidence" value="ECO:0007669"/>
    <property type="project" value="TreeGrafter"/>
</dbReference>
<dbReference type="RefSeq" id="XP_003395217.4">
    <property type="nucleotide sequence ID" value="XM_003395169.4"/>
</dbReference>
<evidence type="ECO:0000256" key="5">
    <source>
        <dbReference type="ARBA" id="ARBA00022927"/>
    </source>
</evidence>
<dbReference type="FunFam" id="1.20.1440.200:FF:000001">
    <property type="entry name" value="Vacuolar protein sorting-associated protein 28 homolog"/>
    <property type="match status" value="1"/>
</dbReference>
<evidence type="ECO:0000256" key="8">
    <source>
        <dbReference type="ARBA" id="ARBA00083439"/>
    </source>
</evidence>
<dbReference type="PANTHER" id="PTHR12937">
    <property type="entry name" value="VACUOLAR PROTEIN SORTING 28, ISOFORM 2 VPS28"/>
    <property type="match status" value="1"/>
</dbReference>
<dbReference type="AlphaFoldDB" id="A0A9B0BEL6"/>
<evidence type="ECO:0000256" key="3">
    <source>
        <dbReference type="ARBA" id="ARBA00022448"/>
    </source>
</evidence>
<evidence type="ECO:0000256" key="2">
    <source>
        <dbReference type="ARBA" id="ARBA00020968"/>
    </source>
</evidence>
<reference evidence="13" key="1">
    <citation type="submission" date="2025-08" db="UniProtKB">
        <authorList>
            <consortium name="RefSeq"/>
        </authorList>
    </citation>
    <scope>IDENTIFICATION</scope>
</reference>
<name>A0A9B0BEL6_BOMTE</name>
<keyword evidence="4" id="KW-0967">Endosome</keyword>
<dbReference type="PANTHER" id="PTHR12937:SF0">
    <property type="entry name" value="VACUOLAR PROTEIN SORTING-ASSOCIATED PROTEIN 28 HOMOLOG"/>
    <property type="match status" value="1"/>
</dbReference>
<evidence type="ECO:0000256" key="6">
    <source>
        <dbReference type="ARBA" id="ARBA00056039"/>
    </source>
</evidence>
<evidence type="ECO:0000256" key="4">
    <source>
        <dbReference type="ARBA" id="ARBA00022753"/>
    </source>
</evidence>
<evidence type="ECO:0000313" key="13">
    <source>
        <dbReference type="RefSeq" id="XP_003395217.4"/>
    </source>
</evidence>
<dbReference type="InterPro" id="IPR038358">
    <property type="entry name" value="VPS28_N_sf"/>
</dbReference>
<comment type="similarity">
    <text evidence="9">Belongs to the VPS28 family.</text>
</comment>
<feature type="domain" description="VPS28 C-terminal" evidence="10">
    <location>
        <begin position="642"/>
        <end position="738"/>
    </location>
</feature>
<comment type="subcellular location">
    <subcellularLocation>
        <location evidence="1">Endosome</location>
    </subcellularLocation>
</comment>
<dbReference type="GeneID" id="100648707"/>
<dbReference type="GO" id="GO:0000813">
    <property type="term" value="C:ESCRT I complex"/>
    <property type="evidence" value="ECO:0007669"/>
    <property type="project" value="InterPro"/>
</dbReference>
<dbReference type="InterPro" id="IPR037206">
    <property type="entry name" value="VPS28_C_sf"/>
</dbReference>
<keyword evidence="3 9" id="KW-0813">Transport</keyword>
<gene>
    <name evidence="13" type="primary">LOC100648707</name>
</gene>
<dbReference type="CTD" id="51160"/>
<dbReference type="InterPro" id="IPR017898">
    <property type="entry name" value="VPS28_N"/>
</dbReference>
<dbReference type="Proteomes" id="UP000835206">
    <property type="component" value="Chromosome 4"/>
</dbReference>
<evidence type="ECO:0000256" key="1">
    <source>
        <dbReference type="ARBA" id="ARBA00004177"/>
    </source>
</evidence>
<evidence type="ECO:0000259" key="10">
    <source>
        <dbReference type="PROSITE" id="PS51310"/>
    </source>
</evidence>
<dbReference type="OrthoDB" id="2671at2759"/>
<evidence type="ECO:0000259" key="11">
    <source>
        <dbReference type="PROSITE" id="PS51313"/>
    </source>
</evidence>
<dbReference type="PROSITE" id="PS51313">
    <property type="entry name" value="VPS28_N"/>
    <property type="match status" value="1"/>
</dbReference>
<protein>
    <recommendedName>
        <fullName evidence="2">Vacuolar protein sorting-associated protein 28 homolog</fullName>
    </recommendedName>
    <alternativeName>
        <fullName evidence="8">ESCRT-I complex subunit VPS28</fullName>
    </alternativeName>
</protein>
<comment type="subunit">
    <text evidence="7">Component of the ESCRT-I complex (endosomal sorting complex required for transport I).</text>
</comment>
<dbReference type="SUPFAM" id="SSF140111">
    <property type="entry name" value="Endosomal sorting complex assembly domain"/>
    <property type="match status" value="1"/>
</dbReference>
<dbReference type="GO" id="GO:0043328">
    <property type="term" value="P:protein transport to vacuole involved in ubiquitin-dependent protein catabolic process via the multivesicular body sorting pathway"/>
    <property type="evidence" value="ECO:0007669"/>
    <property type="project" value="TreeGrafter"/>
</dbReference>
<organism evidence="12 13">
    <name type="scientific">Bombus terrestris</name>
    <name type="common">Buff-tailed bumblebee</name>
    <name type="synonym">Apis terrestris</name>
    <dbReference type="NCBI Taxonomy" id="30195"/>
    <lineage>
        <taxon>Eukaryota</taxon>
        <taxon>Metazoa</taxon>
        <taxon>Ecdysozoa</taxon>
        <taxon>Arthropoda</taxon>
        <taxon>Hexapoda</taxon>
        <taxon>Insecta</taxon>
        <taxon>Pterygota</taxon>
        <taxon>Neoptera</taxon>
        <taxon>Endopterygota</taxon>
        <taxon>Hymenoptera</taxon>
        <taxon>Apocrita</taxon>
        <taxon>Aculeata</taxon>
        <taxon>Apoidea</taxon>
        <taxon>Anthophila</taxon>
        <taxon>Apidae</taxon>
        <taxon>Bombus</taxon>
        <taxon>Bombus</taxon>
    </lineage>
</organism>
<dbReference type="KEGG" id="bter:100648707"/>
<dbReference type="PROSITE" id="PS51310">
    <property type="entry name" value="VPS28_C"/>
    <property type="match status" value="1"/>
</dbReference>
<dbReference type="InterPro" id="IPR007143">
    <property type="entry name" value="Vps28"/>
</dbReference>
<evidence type="ECO:0000256" key="9">
    <source>
        <dbReference type="PROSITE-ProRule" id="PRU00642"/>
    </source>
</evidence>
<dbReference type="InterPro" id="IPR017899">
    <property type="entry name" value="VPS28_C"/>
</dbReference>
<dbReference type="SUPFAM" id="SSF140427">
    <property type="entry name" value="VPS28 C-terminal domain-like"/>
    <property type="match status" value="1"/>
</dbReference>